<evidence type="ECO:0000313" key="3">
    <source>
        <dbReference type="Proteomes" id="UP000198531"/>
    </source>
</evidence>
<reference evidence="3" key="1">
    <citation type="submission" date="2016-10" db="EMBL/GenBank/DDBJ databases">
        <authorList>
            <person name="Varghese N."/>
            <person name="Submissions S."/>
        </authorList>
    </citation>
    <scope>NUCLEOTIDE SEQUENCE [LARGE SCALE GENOMIC DNA]</scope>
    <source>
        <strain evidence="3">CGMCC 1.7736</strain>
    </source>
</reference>
<dbReference type="STRING" id="553469.SAMN04487947_2818"/>
<dbReference type="GO" id="GO:0005737">
    <property type="term" value="C:cytoplasm"/>
    <property type="evidence" value="ECO:0007669"/>
    <property type="project" value="TreeGrafter"/>
</dbReference>
<dbReference type="InterPro" id="IPR036291">
    <property type="entry name" value="NAD(P)-bd_dom_sf"/>
</dbReference>
<evidence type="ECO:0000259" key="1">
    <source>
        <dbReference type="Pfam" id="PF01370"/>
    </source>
</evidence>
<dbReference type="SUPFAM" id="SSF51735">
    <property type="entry name" value="NAD(P)-binding Rossmann-fold domains"/>
    <property type="match status" value="1"/>
</dbReference>
<dbReference type="GO" id="GO:0004029">
    <property type="term" value="F:aldehyde dehydrogenase (NAD+) activity"/>
    <property type="evidence" value="ECO:0007669"/>
    <property type="project" value="TreeGrafter"/>
</dbReference>
<dbReference type="PANTHER" id="PTHR48079:SF6">
    <property type="entry name" value="NAD(P)-BINDING DOMAIN-CONTAINING PROTEIN-RELATED"/>
    <property type="match status" value="1"/>
</dbReference>
<dbReference type="Proteomes" id="UP000198531">
    <property type="component" value="Unassembled WGS sequence"/>
</dbReference>
<dbReference type="InterPro" id="IPR051783">
    <property type="entry name" value="NAD(P)-dependent_oxidoreduct"/>
</dbReference>
<organism evidence="2 3">
    <name type="scientific">Halogeometricum rufum</name>
    <dbReference type="NCBI Taxonomy" id="553469"/>
    <lineage>
        <taxon>Archaea</taxon>
        <taxon>Methanobacteriati</taxon>
        <taxon>Methanobacteriota</taxon>
        <taxon>Stenosarchaea group</taxon>
        <taxon>Halobacteria</taxon>
        <taxon>Halobacteriales</taxon>
        <taxon>Haloferacaceae</taxon>
        <taxon>Halogeometricum</taxon>
    </lineage>
</organism>
<dbReference type="AlphaFoldDB" id="A0A1I6I3G4"/>
<evidence type="ECO:0000313" key="2">
    <source>
        <dbReference type="EMBL" id="SFR61286.1"/>
    </source>
</evidence>
<accession>A0A1I6I3G4</accession>
<dbReference type="InterPro" id="IPR001509">
    <property type="entry name" value="Epimerase_deHydtase"/>
</dbReference>
<dbReference type="Gene3D" id="3.40.50.720">
    <property type="entry name" value="NAD(P)-binding Rossmann-like Domain"/>
    <property type="match status" value="1"/>
</dbReference>
<dbReference type="RefSeq" id="WP_089808637.1">
    <property type="nucleotide sequence ID" value="NZ_FOYT01000002.1"/>
</dbReference>
<sequence>MHVLIVGGTGLISTGITRQLVTSGHDVTTVTRGETDAEIPDGVREVRADRTDYGAFERRMRELDPAPDAVVDMVCFSAEDAESAVRAFEGRVDRFVLCSTVDVYHRPPQSNPVTEDAPRRPPVSDYAAGKIAAEDVLFAADGDAFDATVIRPWSTYGEGGTLLHTFGTDSSYVSRVREGRPVVVHGDGTSLWGPCHRDDVARAFVGAVEADAETVAGEAYHVTSEETITWNQYHERVAAALDAPDPDLVHVPTDVLRAVAPDRTEMLRDHFRYSTVFDNAKARRDLGFEYTVDFETGVGRTVEWLDANDAVDPLADETFEDRLAAAWRESTDDFVASFHAE</sequence>
<gene>
    <name evidence="2" type="ORF">SAMN04487947_2818</name>
</gene>
<dbReference type="EMBL" id="FOYT01000002">
    <property type="protein sequence ID" value="SFR61286.1"/>
    <property type="molecule type" value="Genomic_DNA"/>
</dbReference>
<proteinExistence type="predicted"/>
<name>A0A1I6I3G4_9EURY</name>
<keyword evidence="3" id="KW-1185">Reference proteome</keyword>
<protein>
    <submittedName>
        <fullName evidence="2">Nucleoside-diphosphate-sugar epimerase</fullName>
    </submittedName>
</protein>
<dbReference type="Pfam" id="PF01370">
    <property type="entry name" value="Epimerase"/>
    <property type="match status" value="1"/>
</dbReference>
<dbReference type="PANTHER" id="PTHR48079">
    <property type="entry name" value="PROTEIN YEEZ"/>
    <property type="match status" value="1"/>
</dbReference>
<dbReference type="OrthoDB" id="4907at2157"/>
<feature type="domain" description="NAD-dependent epimerase/dehydratase" evidence="1">
    <location>
        <begin position="3"/>
        <end position="222"/>
    </location>
</feature>